<dbReference type="AlphaFoldDB" id="A0A4Q7NVX7"/>
<keyword evidence="1" id="KW-0560">Oxidoreductase</keyword>
<dbReference type="SUPFAM" id="SSF51679">
    <property type="entry name" value="Bacterial luciferase-like"/>
    <property type="match status" value="1"/>
</dbReference>
<dbReference type="PANTHER" id="PTHR30137:SF8">
    <property type="entry name" value="BLR5498 PROTEIN"/>
    <property type="match status" value="1"/>
</dbReference>
<dbReference type="GO" id="GO:0004497">
    <property type="term" value="F:monooxygenase activity"/>
    <property type="evidence" value="ECO:0007669"/>
    <property type="project" value="UniProtKB-KW"/>
</dbReference>
<keyword evidence="2" id="KW-0503">Monooxygenase</keyword>
<dbReference type="GO" id="GO:0016705">
    <property type="term" value="F:oxidoreductase activity, acting on paired donors, with incorporation or reduction of molecular oxygen"/>
    <property type="evidence" value="ECO:0007669"/>
    <property type="project" value="InterPro"/>
</dbReference>
<dbReference type="Gene3D" id="3.20.20.30">
    <property type="entry name" value="Luciferase-like domain"/>
    <property type="match status" value="1"/>
</dbReference>
<evidence type="ECO:0000256" key="3">
    <source>
        <dbReference type="SAM" id="MobiDB-lite"/>
    </source>
</evidence>
<feature type="domain" description="Luciferase-like" evidence="4">
    <location>
        <begin position="1"/>
        <end position="300"/>
    </location>
</feature>
<dbReference type="PANTHER" id="PTHR30137">
    <property type="entry name" value="LUCIFERASE-LIKE MONOOXYGENASE"/>
    <property type="match status" value="1"/>
</dbReference>
<evidence type="ECO:0000313" key="5">
    <source>
        <dbReference type="EMBL" id="RZS91038.1"/>
    </source>
</evidence>
<gene>
    <name evidence="5" type="ORF">EV189_0270</name>
</gene>
<reference evidence="5 6" key="1">
    <citation type="submission" date="2019-02" db="EMBL/GenBank/DDBJ databases">
        <title>Genomic Encyclopedia of Type Strains, Phase IV (KMG-IV): sequencing the most valuable type-strain genomes for metagenomic binning, comparative biology and taxonomic classification.</title>
        <authorList>
            <person name="Goeker M."/>
        </authorList>
    </citation>
    <scope>NUCLEOTIDE SEQUENCE [LARGE SCALE GENOMIC DNA]</scope>
    <source>
        <strain evidence="5 6">DSM 45622</strain>
    </source>
</reference>
<proteinExistence type="predicted"/>
<organism evidence="5 6">
    <name type="scientific">Motilibacter rhizosphaerae</name>
    <dbReference type="NCBI Taxonomy" id="598652"/>
    <lineage>
        <taxon>Bacteria</taxon>
        <taxon>Bacillati</taxon>
        <taxon>Actinomycetota</taxon>
        <taxon>Actinomycetes</taxon>
        <taxon>Motilibacterales</taxon>
        <taxon>Motilibacteraceae</taxon>
        <taxon>Motilibacter</taxon>
    </lineage>
</organism>
<dbReference type="EMBL" id="SGXD01000001">
    <property type="protein sequence ID" value="RZS91038.1"/>
    <property type="molecule type" value="Genomic_DNA"/>
</dbReference>
<name>A0A4Q7NVX7_9ACTN</name>
<dbReference type="GO" id="GO:0005829">
    <property type="term" value="C:cytosol"/>
    <property type="evidence" value="ECO:0007669"/>
    <property type="project" value="TreeGrafter"/>
</dbReference>
<dbReference type="InterPro" id="IPR011251">
    <property type="entry name" value="Luciferase-like_dom"/>
</dbReference>
<dbReference type="OrthoDB" id="9776438at2"/>
<dbReference type="Pfam" id="PF00296">
    <property type="entry name" value="Bac_luciferase"/>
    <property type="match status" value="1"/>
</dbReference>
<dbReference type="RefSeq" id="WP_130491894.1">
    <property type="nucleotide sequence ID" value="NZ_SGXD01000001.1"/>
</dbReference>
<evidence type="ECO:0000259" key="4">
    <source>
        <dbReference type="Pfam" id="PF00296"/>
    </source>
</evidence>
<feature type="region of interest" description="Disordered" evidence="3">
    <location>
        <begin position="1"/>
        <end position="23"/>
    </location>
</feature>
<evidence type="ECO:0000313" key="6">
    <source>
        <dbReference type="Proteomes" id="UP000293638"/>
    </source>
</evidence>
<sequence>MEIGLTTFAETYPDPETGETVSPGERLRQVVAEAELAEQVGLDVYGVGEHHRVDFGASAPAVALAAIASRTQRIRLTSAVTVLSSTDPVRAFQDFATLDLLSQGWAELMAGRGSFIESFPLFGYDLKDYDDLFAEKLDLLLALRDSERVTWSGRFRPALHDQAVYPRPGRPLPVWVAVGGNPESVVRAGLRGLPMALAIIGGQPRRFGPLADLHRKAVEQGGFAPQPVAVHAHGYVAGSSAEAEVDFYPSYAVAMTRLGAERGWGAMTPAAYRQMAGPEGSLVIGSPQQVAEKILLMKETIGIERFMLHISVGTLPHAKVLRAIERLGTEVAPLVRG</sequence>
<comment type="caution">
    <text evidence="5">The sequence shown here is derived from an EMBL/GenBank/DDBJ whole genome shotgun (WGS) entry which is preliminary data.</text>
</comment>
<accession>A0A4Q7NVX7</accession>
<dbReference type="Proteomes" id="UP000293638">
    <property type="component" value="Unassembled WGS sequence"/>
</dbReference>
<protein>
    <submittedName>
        <fullName evidence="5">Putative LLM family oxidoreductase</fullName>
    </submittedName>
</protein>
<evidence type="ECO:0000256" key="2">
    <source>
        <dbReference type="ARBA" id="ARBA00023033"/>
    </source>
</evidence>
<evidence type="ECO:0000256" key="1">
    <source>
        <dbReference type="ARBA" id="ARBA00023002"/>
    </source>
</evidence>
<dbReference type="InterPro" id="IPR036661">
    <property type="entry name" value="Luciferase-like_sf"/>
</dbReference>
<keyword evidence="6" id="KW-1185">Reference proteome</keyword>
<dbReference type="NCBIfam" id="TIGR03858">
    <property type="entry name" value="LLM_2I7G"/>
    <property type="match status" value="1"/>
</dbReference>
<dbReference type="InterPro" id="IPR050766">
    <property type="entry name" value="Bact_Lucif_Oxidored"/>
</dbReference>
<dbReference type="InterPro" id="IPR022290">
    <property type="entry name" value="LLM_Atu2307-like"/>
</dbReference>